<dbReference type="Proteomes" id="UP000322915">
    <property type="component" value="Unassembled WGS sequence"/>
</dbReference>
<evidence type="ECO:0000313" key="2">
    <source>
        <dbReference type="Proteomes" id="UP000322915"/>
    </source>
</evidence>
<proteinExistence type="predicted"/>
<organism evidence="1 2">
    <name type="scientific">Pseudoalteromonas fuliginea</name>
    <dbReference type="NCBI Taxonomy" id="1872678"/>
    <lineage>
        <taxon>Bacteria</taxon>
        <taxon>Pseudomonadati</taxon>
        <taxon>Pseudomonadota</taxon>
        <taxon>Gammaproteobacteria</taxon>
        <taxon>Alteromonadales</taxon>
        <taxon>Pseudoalteromonadaceae</taxon>
        <taxon>Pseudoalteromonas</taxon>
    </lineage>
</organism>
<dbReference type="InterPro" id="IPR036663">
    <property type="entry name" value="Fumarylacetoacetase_C_sf"/>
</dbReference>
<dbReference type="SUPFAM" id="SSF56529">
    <property type="entry name" value="FAH"/>
    <property type="match status" value="1"/>
</dbReference>
<dbReference type="PANTHER" id="PTHR30143:SF0">
    <property type="entry name" value="2-KETO-4-PENTENOATE HYDRATASE"/>
    <property type="match status" value="1"/>
</dbReference>
<protein>
    <submittedName>
        <fullName evidence="1">2-keto-4-pentenoate hydratase</fullName>
    </submittedName>
</protein>
<evidence type="ECO:0000313" key="1">
    <source>
        <dbReference type="EMBL" id="KAA1157133.1"/>
    </source>
</evidence>
<dbReference type="InterPro" id="IPR050772">
    <property type="entry name" value="Hydratase-Decarb/MhpD_sf"/>
</dbReference>
<comment type="caution">
    <text evidence="1">The sequence shown here is derived from an EMBL/GenBank/DDBJ whole genome shotgun (WGS) entry which is preliminary data.</text>
</comment>
<gene>
    <name evidence="1" type="ORF">EU509_08970</name>
</gene>
<dbReference type="RefSeq" id="WP_149605839.1">
    <property type="nucleotide sequence ID" value="NZ_SEUJ01000067.1"/>
</dbReference>
<accession>A0ABQ6RIM7</accession>
<dbReference type="EMBL" id="SEUJ01000067">
    <property type="protein sequence ID" value="KAA1157133.1"/>
    <property type="molecule type" value="Genomic_DNA"/>
</dbReference>
<sequence>MEKSEKFRHIAAHLLSKRESGNGASDFPEGLTLDSIEDVLAIQKLMIKLNDETVYGWKCMLPSDDGTITLAPLLHAPVKSMGRCALFTKNNKALIEPEIAFVLNKDLASYGEYKDEEIDNAIGSAHLALELIQNRFPVGYQATHYEKLADGLSNQGVYLGPKVDVKKAYESSDIHITVKQGDRKSNHVGKHPAHLPQEPLYWAINFLAANGFELKTDQIFITGSYNGVMELDINEITSIKYEGLGEFKVEFVSNN</sequence>
<keyword evidence="2" id="KW-1185">Reference proteome</keyword>
<dbReference type="PANTHER" id="PTHR30143">
    <property type="entry name" value="ACID HYDRATASE"/>
    <property type="match status" value="1"/>
</dbReference>
<dbReference type="Gene3D" id="3.90.850.10">
    <property type="entry name" value="Fumarylacetoacetase-like, C-terminal domain"/>
    <property type="match status" value="1"/>
</dbReference>
<name>A0ABQ6RIM7_9GAMM</name>
<reference evidence="1 2" key="1">
    <citation type="submission" date="2019-01" db="EMBL/GenBank/DDBJ databases">
        <title>Genome sequences of marine Pseudoalteromonas species.</title>
        <authorList>
            <person name="Boraston A.B."/>
            <person name="Hehemann J.-H."/>
            <person name="Vickers C.J."/>
            <person name="Salama-Alber O."/>
            <person name="Abe K."/>
            <person name="Hettle A.J."/>
        </authorList>
    </citation>
    <scope>NUCLEOTIDE SEQUENCE [LARGE SCALE GENOMIC DNA]</scope>
    <source>
        <strain evidence="1 2">PS47</strain>
    </source>
</reference>